<feature type="transmembrane region" description="Helical" evidence="2">
    <location>
        <begin position="37"/>
        <end position="58"/>
    </location>
</feature>
<organism evidence="3">
    <name type="scientific">Oikopleura dioica</name>
    <name type="common">Tunicate</name>
    <dbReference type="NCBI Taxonomy" id="34765"/>
    <lineage>
        <taxon>Eukaryota</taxon>
        <taxon>Metazoa</taxon>
        <taxon>Chordata</taxon>
        <taxon>Tunicata</taxon>
        <taxon>Appendicularia</taxon>
        <taxon>Copelata</taxon>
        <taxon>Oikopleuridae</taxon>
        <taxon>Oikopleura</taxon>
    </lineage>
</organism>
<reference evidence="3" key="1">
    <citation type="journal article" date="2010" name="Science">
        <title>Plasticity of animal genome architecture unmasked by rapid evolution of a pelagic tunicate.</title>
        <authorList>
            <person name="Denoeud F."/>
            <person name="Henriet S."/>
            <person name="Mungpakdee S."/>
            <person name="Aury J.M."/>
            <person name="Da Silva C."/>
            <person name="Brinkmann H."/>
            <person name="Mikhaleva J."/>
            <person name="Olsen L.C."/>
            <person name="Jubin C."/>
            <person name="Canestro C."/>
            <person name="Bouquet J.M."/>
            <person name="Danks G."/>
            <person name="Poulain J."/>
            <person name="Campsteijn C."/>
            <person name="Adamski M."/>
            <person name="Cross I."/>
            <person name="Yadetie F."/>
            <person name="Muffato M."/>
            <person name="Louis A."/>
            <person name="Butcher S."/>
            <person name="Tsagkogeorga G."/>
            <person name="Konrad A."/>
            <person name="Singh S."/>
            <person name="Jensen M.F."/>
            <person name="Cong E.H."/>
            <person name="Eikeseth-Otteraa H."/>
            <person name="Noel B."/>
            <person name="Anthouard V."/>
            <person name="Porcel B.M."/>
            <person name="Kachouri-Lafond R."/>
            <person name="Nishino A."/>
            <person name="Ugolini M."/>
            <person name="Chourrout P."/>
            <person name="Nishida H."/>
            <person name="Aasland R."/>
            <person name="Huzurbazar S."/>
            <person name="Westhof E."/>
            <person name="Delsuc F."/>
            <person name="Lehrach H."/>
            <person name="Reinhardt R."/>
            <person name="Weissenbach J."/>
            <person name="Roy S.W."/>
            <person name="Artiguenave F."/>
            <person name="Postlethwait J.H."/>
            <person name="Manak J.R."/>
            <person name="Thompson E.M."/>
            <person name="Jaillon O."/>
            <person name="Du Pasquier L."/>
            <person name="Boudinot P."/>
            <person name="Liberles D.A."/>
            <person name="Volff J.N."/>
            <person name="Philippe H."/>
            <person name="Lenhard B."/>
            <person name="Roest Crollius H."/>
            <person name="Wincker P."/>
            <person name="Chourrout D."/>
        </authorList>
    </citation>
    <scope>NUCLEOTIDE SEQUENCE [LARGE SCALE GENOMIC DNA]</scope>
</reference>
<feature type="region of interest" description="Disordered" evidence="1">
    <location>
        <begin position="68"/>
        <end position="93"/>
    </location>
</feature>
<feature type="region of interest" description="Disordered" evidence="1">
    <location>
        <begin position="107"/>
        <end position="159"/>
    </location>
</feature>
<gene>
    <name evidence="3" type="ORF">GSOID_T00032551001</name>
</gene>
<dbReference type="EMBL" id="FN655267">
    <property type="protein sequence ID" value="CBY38599.1"/>
    <property type="molecule type" value="Genomic_DNA"/>
</dbReference>
<dbReference type="AlphaFoldDB" id="E4YT10"/>
<proteinExistence type="predicted"/>
<evidence type="ECO:0000313" key="3">
    <source>
        <dbReference type="EMBL" id="CBY38599.1"/>
    </source>
</evidence>
<dbReference type="Proteomes" id="UP000011014">
    <property type="component" value="Unassembled WGS sequence"/>
</dbReference>
<feature type="compositionally biased region" description="Polar residues" evidence="1">
    <location>
        <begin position="107"/>
        <end position="116"/>
    </location>
</feature>
<keyword evidence="2" id="KW-1133">Transmembrane helix</keyword>
<sequence length="159" mass="18096">MRAKDNEPICEEGNKCPRTGLLGLGEQVHNIWEENPIFIIGILGVAAVILLIILFCIIKHLRKPNRREDILEPDTLKSGTYRSESNDYKSPDDGYFLPKVTAYSYTPAQPMSGSHSSVEDDGYIQPRTNSQDDCYLQPRTPDERPSSMRMYDYNPATRK</sequence>
<name>E4YT10_OIKDI</name>
<keyword evidence="2" id="KW-0472">Membrane</keyword>
<keyword evidence="2" id="KW-0812">Transmembrane</keyword>
<protein>
    <submittedName>
        <fullName evidence="3">Uncharacterized protein</fullName>
    </submittedName>
</protein>
<evidence type="ECO:0000256" key="2">
    <source>
        <dbReference type="SAM" id="Phobius"/>
    </source>
</evidence>
<evidence type="ECO:0000256" key="1">
    <source>
        <dbReference type="SAM" id="MobiDB-lite"/>
    </source>
</evidence>
<accession>E4YT10</accession>